<sequence length="69" mass="7973">MSAGKRCWRCWRRSIFALFVENDWSDPVIATVGIQGMATFELTISRHSYDGMVLLELIEKHYGENYATT</sequence>
<evidence type="ECO:0000313" key="1">
    <source>
        <dbReference type="EMBL" id="SPS05816.1"/>
    </source>
</evidence>
<organism evidence="1">
    <name type="scientific">Candidatus Nitrotoga fabula</name>
    <dbReference type="NCBI Taxonomy" id="2182327"/>
    <lineage>
        <taxon>Bacteria</taxon>
        <taxon>Pseudomonadati</taxon>
        <taxon>Pseudomonadota</taxon>
        <taxon>Betaproteobacteria</taxon>
        <taxon>Nitrosomonadales</taxon>
        <taxon>Gallionellaceae</taxon>
        <taxon>Candidatus Nitrotoga</taxon>
    </lineage>
</organism>
<dbReference type="AlphaFoldDB" id="A0A2X0SJ11"/>
<dbReference type="EMBL" id="LS423452">
    <property type="protein sequence ID" value="SPS05816.1"/>
    <property type="molecule type" value="Genomic_DNA"/>
</dbReference>
<accession>A0A2X0SJ11</accession>
<gene>
    <name evidence="1" type="ORF">NITFAB_1406</name>
</gene>
<proteinExistence type="predicted"/>
<name>A0A2X0SJ11_9PROT</name>
<protein>
    <submittedName>
        <fullName evidence="1">Uncharacterized protein</fullName>
    </submittedName>
</protein>
<reference evidence="1" key="1">
    <citation type="submission" date="2018-05" db="EMBL/GenBank/DDBJ databases">
        <authorList>
            <person name="Lanie J.A."/>
            <person name="Ng W.-L."/>
            <person name="Kazmierczak K.M."/>
            <person name="Andrzejewski T.M."/>
            <person name="Davidsen T.M."/>
            <person name="Wayne K.J."/>
            <person name="Tettelin H."/>
            <person name="Glass J.I."/>
            <person name="Rusch D."/>
            <person name="Podicherti R."/>
            <person name="Tsui H.-C.T."/>
            <person name="Winkler M.E."/>
        </authorList>
    </citation>
    <scope>NUCLEOTIDE SEQUENCE</scope>
    <source>
        <strain evidence="1">KNB</strain>
    </source>
</reference>